<organism evidence="1 2">
    <name type="scientific">Paraburkholderia phytofirmans OLGA172</name>
    <dbReference type="NCBI Taxonomy" id="1417228"/>
    <lineage>
        <taxon>Bacteria</taxon>
        <taxon>Pseudomonadati</taxon>
        <taxon>Pseudomonadota</taxon>
        <taxon>Betaproteobacteria</taxon>
        <taxon>Burkholderiales</taxon>
        <taxon>Burkholderiaceae</taxon>
        <taxon>Paraburkholderia</taxon>
    </lineage>
</organism>
<dbReference type="STRING" id="1804984.AYM40_27430"/>
<dbReference type="OrthoDB" id="573467at2"/>
<dbReference type="RefSeq" id="WP_063499271.1">
    <property type="nucleotide sequence ID" value="NZ_CP014579.1"/>
</dbReference>
<reference evidence="1 2" key="1">
    <citation type="journal article" date="2016" name="Gene">
        <title>PacBio SMRT assembly of a complex multi-replicon genome reveals chlorocatechol degradative operon in a region of genome plasticity.</title>
        <authorList>
            <person name="Ricker N."/>
            <person name="Shen S.Y."/>
            <person name="Goordial J."/>
            <person name="Jin S."/>
            <person name="Fulthorpe R.R."/>
        </authorList>
    </citation>
    <scope>NUCLEOTIDE SEQUENCE [LARGE SCALE GENOMIC DNA]</scope>
    <source>
        <strain evidence="1 2">OLGA172</strain>
    </source>
</reference>
<name>A0A160FTA2_9BURK</name>
<accession>A0A160FTA2</accession>
<evidence type="ECO:0000313" key="1">
    <source>
        <dbReference type="EMBL" id="ANB76016.1"/>
    </source>
</evidence>
<protein>
    <submittedName>
        <fullName evidence="1">S-adenosylhomocysteine hydrolase</fullName>
    </submittedName>
</protein>
<dbReference type="AlphaFoldDB" id="A0A160FTA2"/>
<proteinExistence type="predicted"/>
<dbReference type="Pfam" id="PF19570">
    <property type="entry name" value="DUF6088"/>
    <property type="match status" value="1"/>
</dbReference>
<dbReference type="GO" id="GO:0016787">
    <property type="term" value="F:hydrolase activity"/>
    <property type="evidence" value="ECO:0007669"/>
    <property type="project" value="UniProtKB-KW"/>
</dbReference>
<dbReference type="EMBL" id="CP014579">
    <property type="protein sequence ID" value="ANB76016.1"/>
    <property type="molecule type" value="Genomic_DNA"/>
</dbReference>
<keyword evidence="2" id="KW-1185">Reference proteome</keyword>
<dbReference type="Proteomes" id="UP000076852">
    <property type="component" value="Chromosome 2"/>
</dbReference>
<evidence type="ECO:0000313" key="2">
    <source>
        <dbReference type="Proteomes" id="UP000076852"/>
    </source>
</evidence>
<dbReference type="InterPro" id="IPR045738">
    <property type="entry name" value="DUF6088"/>
</dbReference>
<dbReference type="KEGG" id="buz:AYM40_27430"/>
<keyword evidence="1" id="KW-0378">Hydrolase</keyword>
<sequence>MVLEDRLKIAIAKRASDVFLRTELARLGSEAQVGRALRKLLESGVIVKLGVGVYAKAKRSVLSGAPIPVQPVEVLAEEALTRMGVKVYPSRQVELYNAGETTQLPAGTVINTGNRRIVRKLGFGKKTVQYENNLGRTERAY</sequence>
<gene>
    <name evidence="1" type="ORF">AYM40_27430</name>
</gene>